<keyword evidence="2" id="KW-1185">Reference proteome</keyword>
<evidence type="ECO:0000313" key="1">
    <source>
        <dbReference type="EMBL" id="MFC4263964.1"/>
    </source>
</evidence>
<comment type="caution">
    <text evidence="1">The sequence shown here is derived from an EMBL/GenBank/DDBJ whole genome shotgun (WGS) entry which is preliminary data.</text>
</comment>
<dbReference type="EMBL" id="JBHSCZ010000006">
    <property type="protein sequence ID" value="MFC4263964.1"/>
    <property type="molecule type" value="Genomic_DNA"/>
</dbReference>
<sequence>MRHIFYLLTTLIGLNACGQNRNIRLTVIFSDNQNPNSKVTVDTLLKAREVNLVDTPIDLFFACKNFHLPYYVPTGGIYKNAAKDKECNMKIYPRNVKCYEFDEKNRVIKMTVNGSGTMNNFTYLYNDKSQIKEIKDMGSRFELTYNTDGTLSELKQTSPFNKKLVFIYE</sequence>
<organism evidence="1 2">
    <name type="scientific">Ferruginibacter yonginensis</name>
    <dbReference type="NCBI Taxonomy" id="1310416"/>
    <lineage>
        <taxon>Bacteria</taxon>
        <taxon>Pseudomonadati</taxon>
        <taxon>Bacteroidota</taxon>
        <taxon>Chitinophagia</taxon>
        <taxon>Chitinophagales</taxon>
        <taxon>Chitinophagaceae</taxon>
        <taxon>Ferruginibacter</taxon>
    </lineage>
</organism>
<gene>
    <name evidence="1" type="ORF">ACFOWM_13805</name>
</gene>
<dbReference type="Proteomes" id="UP001595907">
    <property type="component" value="Unassembled WGS sequence"/>
</dbReference>
<reference evidence="2" key="1">
    <citation type="journal article" date="2019" name="Int. J. Syst. Evol. Microbiol.">
        <title>The Global Catalogue of Microorganisms (GCM) 10K type strain sequencing project: providing services to taxonomists for standard genome sequencing and annotation.</title>
        <authorList>
            <consortium name="The Broad Institute Genomics Platform"/>
            <consortium name="The Broad Institute Genome Sequencing Center for Infectious Disease"/>
            <person name="Wu L."/>
            <person name="Ma J."/>
        </authorList>
    </citation>
    <scope>NUCLEOTIDE SEQUENCE [LARGE SCALE GENOMIC DNA]</scope>
    <source>
        <strain evidence="2">CECT 8289</strain>
    </source>
</reference>
<evidence type="ECO:0000313" key="2">
    <source>
        <dbReference type="Proteomes" id="UP001595907"/>
    </source>
</evidence>
<accession>A0ABV8QV02</accession>
<name>A0ABV8QV02_9BACT</name>
<proteinExistence type="predicted"/>
<protein>
    <submittedName>
        <fullName evidence="1">Uncharacterized protein</fullName>
    </submittedName>
</protein>